<accession>A0ACC2W4J5</accession>
<protein>
    <submittedName>
        <fullName evidence="1">Uncharacterized protein</fullName>
    </submittedName>
</protein>
<keyword evidence="2" id="KW-1185">Reference proteome</keyword>
<dbReference type="Proteomes" id="UP001230649">
    <property type="component" value="Unassembled WGS sequence"/>
</dbReference>
<dbReference type="EMBL" id="JASBWS010000044">
    <property type="protein sequence ID" value="KAJ9106050.1"/>
    <property type="molecule type" value="Genomic_DNA"/>
</dbReference>
<sequence>MASSEPSIYAQLIGLGVDEPIAQEASRRFKDMDHAANWAFDHGQAFVHLVQWLSDNNAATTARFGTSTSEDFIGNGPPPQQTHNNSPNVSPLIGPQEATSMDVEDLRGVDMTGVDNELVVTKKPHSTLAQNPEGSQEPFAQGDAHHHNTTYGKKARTSFGAQGAGVQQTPVTAHRQLPPAPPVDSFNTQEFGIPGESEEDQIQRAIRMSLGEDDSPFTTVPLTHPPTQHVEDASSAVPPPAEAMDTDPPGYNESESVRRLRASAPPPEFTAEENSSGIQLGSNNPFKAAGAVSAEKSVTFSRVPDATIDHGNSSLVPVGAGGDSTSTPSQTAPRTLTAQEQEDADLQAALSASLTENAQGGFPATTSATSTAGGPSGAMEGMDELDLDPDGKTLFDEGQQNVPLKQDEAPMAISVLWDNGLYAANIIQCLMATPQFQVAVASVDLPTSSESTGPSRFVSVSARRRTFSDLAFRKAGNERLKALVDLSRFFQNSSNAYVTTLLGMNTLFDVAPSTDVSRSAITFLQQVVVSWLESDPNRTSDPALAIDPALRQQFNPLFVSKTTLLNSNETEMNAVSAYTLNYSPSSGNSITDLIAAELWLDSPNRFFASVSDVLPIVVTRGAKNVWGETKPLVFGEDLYMDRFLAKNASQVAQIRGNEGLSKKKIENIQEELQKWTTHKRIDISATLDRTLKHFERKAENTLDQAIKDQVAEIIEKLKDAGTSIATRKEELQKELEEEQQKSKDCWHQPGMNQERTTIALTLQAQYTLRGVCFYAGWIARTSMYCYVKGQSDTWWKISDTVVEPATFEQIKEDRTGLYFDSGAYLLVYARQTSDSPSAEAQEVNVDLYDQAISY</sequence>
<gene>
    <name evidence="1" type="ORF">QFC20_004111</name>
</gene>
<evidence type="ECO:0000313" key="1">
    <source>
        <dbReference type="EMBL" id="KAJ9106050.1"/>
    </source>
</evidence>
<comment type="caution">
    <text evidence="1">The sequence shown here is derived from an EMBL/GenBank/DDBJ whole genome shotgun (WGS) entry which is preliminary data.</text>
</comment>
<reference evidence="1" key="1">
    <citation type="submission" date="2023-04" db="EMBL/GenBank/DDBJ databases">
        <title>Draft Genome sequencing of Naganishia species isolated from polar environments using Oxford Nanopore Technology.</title>
        <authorList>
            <person name="Leo P."/>
            <person name="Venkateswaran K."/>
        </authorList>
    </citation>
    <scope>NUCLEOTIDE SEQUENCE</scope>
    <source>
        <strain evidence="1">MNA-CCFEE 5262</strain>
    </source>
</reference>
<organism evidence="1 2">
    <name type="scientific">Naganishia adeliensis</name>
    <dbReference type="NCBI Taxonomy" id="92952"/>
    <lineage>
        <taxon>Eukaryota</taxon>
        <taxon>Fungi</taxon>
        <taxon>Dikarya</taxon>
        <taxon>Basidiomycota</taxon>
        <taxon>Agaricomycotina</taxon>
        <taxon>Tremellomycetes</taxon>
        <taxon>Filobasidiales</taxon>
        <taxon>Filobasidiaceae</taxon>
        <taxon>Naganishia</taxon>
    </lineage>
</organism>
<name>A0ACC2W4J5_9TREE</name>
<evidence type="ECO:0000313" key="2">
    <source>
        <dbReference type="Proteomes" id="UP001230649"/>
    </source>
</evidence>
<proteinExistence type="predicted"/>